<evidence type="ECO:0000313" key="3">
    <source>
        <dbReference type="Proteomes" id="UP000276215"/>
    </source>
</evidence>
<proteinExistence type="predicted"/>
<reference evidence="2 3" key="1">
    <citation type="journal article" date="2018" name="Nat. Ecol. Evol.">
        <title>Pezizomycetes genomes reveal the molecular basis of ectomycorrhizal truffle lifestyle.</title>
        <authorList>
            <person name="Murat C."/>
            <person name="Payen T."/>
            <person name="Noel B."/>
            <person name="Kuo A."/>
            <person name="Morin E."/>
            <person name="Chen J."/>
            <person name="Kohler A."/>
            <person name="Krizsan K."/>
            <person name="Balestrini R."/>
            <person name="Da Silva C."/>
            <person name="Montanini B."/>
            <person name="Hainaut M."/>
            <person name="Levati E."/>
            <person name="Barry K.W."/>
            <person name="Belfiori B."/>
            <person name="Cichocki N."/>
            <person name="Clum A."/>
            <person name="Dockter R.B."/>
            <person name="Fauchery L."/>
            <person name="Guy J."/>
            <person name="Iotti M."/>
            <person name="Le Tacon F."/>
            <person name="Lindquist E.A."/>
            <person name="Lipzen A."/>
            <person name="Malagnac F."/>
            <person name="Mello A."/>
            <person name="Molinier V."/>
            <person name="Miyauchi S."/>
            <person name="Poulain J."/>
            <person name="Riccioni C."/>
            <person name="Rubini A."/>
            <person name="Sitrit Y."/>
            <person name="Splivallo R."/>
            <person name="Traeger S."/>
            <person name="Wang M."/>
            <person name="Zifcakova L."/>
            <person name="Wipf D."/>
            <person name="Zambonelli A."/>
            <person name="Paolocci F."/>
            <person name="Nowrousian M."/>
            <person name="Ottonello S."/>
            <person name="Baldrian P."/>
            <person name="Spatafora J.W."/>
            <person name="Henrissat B."/>
            <person name="Nagy L.G."/>
            <person name="Aury J.M."/>
            <person name="Wincker P."/>
            <person name="Grigoriev I.V."/>
            <person name="Bonfante P."/>
            <person name="Martin F.M."/>
        </authorList>
    </citation>
    <scope>NUCLEOTIDE SEQUENCE [LARGE SCALE GENOMIC DNA]</scope>
    <source>
        <strain evidence="2 3">120613-1</strain>
    </source>
</reference>
<keyword evidence="1" id="KW-0472">Membrane</keyword>
<feature type="transmembrane region" description="Helical" evidence="1">
    <location>
        <begin position="16"/>
        <end position="42"/>
    </location>
</feature>
<keyword evidence="1" id="KW-1133">Transmembrane helix</keyword>
<gene>
    <name evidence="2" type="ORF">L873DRAFT_1816177</name>
</gene>
<name>A0A3N4J7I3_9PEZI</name>
<accession>A0A3N4J7I3</accession>
<keyword evidence="3" id="KW-1185">Reference proteome</keyword>
<sequence length="91" mass="10558">MQHCCFSANKTDRYVLLFVFISVFKSLEVNAAILLCSLTILMRNDIDNLQTKEDLTYNHVYHKLLDLKNLAAEVDNKVYKSTKFKGEGRKQ</sequence>
<dbReference type="EMBL" id="ML120456">
    <property type="protein sequence ID" value="RPA93247.1"/>
    <property type="molecule type" value="Genomic_DNA"/>
</dbReference>
<organism evidence="2 3">
    <name type="scientific">Choiromyces venosus 120613-1</name>
    <dbReference type="NCBI Taxonomy" id="1336337"/>
    <lineage>
        <taxon>Eukaryota</taxon>
        <taxon>Fungi</taxon>
        <taxon>Dikarya</taxon>
        <taxon>Ascomycota</taxon>
        <taxon>Pezizomycotina</taxon>
        <taxon>Pezizomycetes</taxon>
        <taxon>Pezizales</taxon>
        <taxon>Tuberaceae</taxon>
        <taxon>Choiromyces</taxon>
    </lineage>
</organism>
<protein>
    <submittedName>
        <fullName evidence="2">Uncharacterized protein</fullName>
    </submittedName>
</protein>
<evidence type="ECO:0000256" key="1">
    <source>
        <dbReference type="SAM" id="Phobius"/>
    </source>
</evidence>
<evidence type="ECO:0000313" key="2">
    <source>
        <dbReference type="EMBL" id="RPA93247.1"/>
    </source>
</evidence>
<keyword evidence="1" id="KW-0812">Transmembrane</keyword>
<dbReference type="Proteomes" id="UP000276215">
    <property type="component" value="Unassembled WGS sequence"/>
</dbReference>
<dbReference type="AlphaFoldDB" id="A0A3N4J7I3"/>